<evidence type="ECO:0000256" key="3">
    <source>
        <dbReference type="ARBA" id="ARBA00022989"/>
    </source>
</evidence>
<proteinExistence type="predicted"/>
<keyword evidence="8" id="KW-1185">Reference proteome</keyword>
<dbReference type="GO" id="GO:0012505">
    <property type="term" value="C:endomembrane system"/>
    <property type="evidence" value="ECO:0007669"/>
    <property type="project" value="UniProtKB-SubCell"/>
</dbReference>
<keyword evidence="2 5" id="KW-0812">Transmembrane</keyword>
<dbReference type="Gene3D" id="2.30.42.60">
    <property type="match status" value="1"/>
</dbReference>
<dbReference type="AlphaFoldDB" id="A0A8D6SV92"/>
<feature type="transmembrane region" description="Helical" evidence="5">
    <location>
        <begin position="173"/>
        <end position="195"/>
    </location>
</feature>
<feature type="transmembrane region" description="Helical" evidence="5">
    <location>
        <begin position="132"/>
        <end position="153"/>
    </location>
</feature>
<feature type="domain" description="Peptidase M50" evidence="6">
    <location>
        <begin position="110"/>
        <end position="333"/>
    </location>
</feature>
<evidence type="ECO:0000256" key="2">
    <source>
        <dbReference type="ARBA" id="ARBA00022692"/>
    </source>
</evidence>
<organism evidence="7 8">
    <name type="scientific">Methanocaldococcus lauensis</name>
    <dbReference type="NCBI Taxonomy" id="2546128"/>
    <lineage>
        <taxon>Archaea</taxon>
        <taxon>Methanobacteriati</taxon>
        <taxon>Methanobacteriota</taxon>
        <taxon>Methanomada group</taxon>
        <taxon>Methanococci</taxon>
        <taxon>Methanococcales</taxon>
        <taxon>Methanocaldococcaceae</taxon>
        <taxon>Methanocaldococcus</taxon>
    </lineage>
</organism>
<dbReference type="EMBL" id="LR792632">
    <property type="protein sequence ID" value="CAB3288164.1"/>
    <property type="molecule type" value="Genomic_DNA"/>
</dbReference>
<dbReference type="InterPro" id="IPR008915">
    <property type="entry name" value="Peptidase_M50"/>
</dbReference>
<feature type="transmembrane region" description="Helical" evidence="5">
    <location>
        <begin position="58"/>
        <end position="79"/>
    </location>
</feature>
<accession>A0A8D6SV92</accession>
<comment type="subcellular location">
    <subcellularLocation>
        <location evidence="1">Endomembrane system</location>
        <topology evidence="1">Multi-pass membrane protein</topology>
    </subcellularLocation>
</comment>
<dbReference type="Proteomes" id="UP000679213">
    <property type="component" value="Chromosome I"/>
</dbReference>
<dbReference type="GO" id="GO:0005737">
    <property type="term" value="C:cytoplasm"/>
    <property type="evidence" value="ECO:0007669"/>
    <property type="project" value="TreeGrafter"/>
</dbReference>
<feature type="transmembrane region" description="Helical" evidence="5">
    <location>
        <begin position="342"/>
        <end position="362"/>
    </location>
</feature>
<keyword evidence="4 5" id="KW-0472">Membrane</keyword>
<dbReference type="GO" id="GO:0031293">
    <property type="term" value="P:membrane protein intracellular domain proteolysis"/>
    <property type="evidence" value="ECO:0007669"/>
    <property type="project" value="TreeGrafter"/>
</dbReference>
<feature type="transmembrane region" description="Helical" evidence="5">
    <location>
        <begin position="287"/>
        <end position="306"/>
    </location>
</feature>
<evidence type="ECO:0000313" key="8">
    <source>
        <dbReference type="Proteomes" id="UP000679213"/>
    </source>
</evidence>
<dbReference type="SUPFAM" id="SSF50156">
    <property type="entry name" value="PDZ domain-like"/>
    <property type="match status" value="1"/>
</dbReference>
<dbReference type="RefSeq" id="WP_214400458.1">
    <property type="nucleotide sequence ID" value="NZ_LR792632.1"/>
</dbReference>
<evidence type="ECO:0000256" key="5">
    <source>
        <dbReference type="SAM" id="Phobius"/>
    </source>
</evidence>
<dbReference type="GO" id="GO:0016020">
    <property type="term" value="C:membrane"/>
    <property type="evidence" value="ECO:0007669"/>
    <property type="project" value="InterPro"/>
</dbReference>
<reference evidence="7 8" key="1">
    <citation type="submission" date="2020-04" db="EMBL/GenBank/DDBJ databases">
        <authorList>
            <consortium name="Genoscope - CEA"/>
            <person name="William W."/>
        </authorList>
    </citation>
    <scope>NUCLEOTIDE SEQUENCE [LARGE SCALE GENOMIC DNA]</scope>
    <source>
        <strain evidence="7 8">SG7</strain>
    </source>
</reference>
<dbReference type="PRINTS" id="PR01000">
    <property type="entry name" value="SREBPS2PTASE"/>
</dbReference>
<dbReference type="GO" id="GO:0004222">
    <property type="term" value="F:metalloendopeptidase activity"/>
    <property type="evidence" value="ECO:0007669"/>
    <property type="project" value="InterPro"/>
</dbReference>
<protein>
    <recommendedName>
        <fullName evidence="6">Peptidase M50 domain-containing protein</fullName>
    </recommendedName>
</protein>
<dbReference type="InterPro" id="IPR001193">
    <property type="entry name" value="MBTPS2"/>
</dbReference>
<dbReference type="Pfam" id="PF02163">
    <property type="entry name" value="Peptidase_M50"/>
    <property type="match status" value="1"/>
</dbReference>
<dbReference type="PANTHER" id="PTHR13325:SF3">
    <property type="entry name" value="MEMBRANE-BOUND TRANSCRIPTION FACTOR SITE-2 PROTEASE"/>
    <property type="match status" value="1"/>
</dbReference>
<dbReference type="KEGG" id="mesg:MLAUSG7_0578"/>
<feature type="transmembrane region" description="Helical" evidence="5">
    <location>
        <begin position="6"/>
        <end position="21"/>
    </location>
</feature>
<evidence type="ECO:0000256" key="4">
    <source>
        <dbReference type="ARBA" id="ARBA00023136"/>
    </source>
</evidence>
<sequence length="363" mass="40920">MDTSKLILFFAIIIWIILYTIRDSINLKTYMGIFGILRTKLGLKTIEKLGKYKIWQKIGIISIPICVILGGFMLLNLIIMSIKLASGTLPKEAAKPVVFLFGNVIPWIPGIIALLIAVSVHELAHGIFAKSFGIKVKSSGILLLLGIPLGAFVELGDEFKNAEKKIRGAIASAGPLANLIIFLISIPLLSFAYTLPTELKVIEVKEPASEFLKKGDVIYEINGKKIESLKDFKEFANTIKPNTEYVIKVIRDNKILTYKIVSSKEGKIGVIVEPTEDMALFINTIYWTYWFNFLLALFNLLPAMPLDGFHVWNALPELLKERKNKFISMMGRYLELIINERTLNSITFLVWWIVLGSILYSMF</sequence>
<dbReference type="PANTHER" id="PTHR13325">
    <property type="entry name" value="PROTEASE M50 MEMBRANE-BOUND TRANSCRIPTION FACTOR SITE 2 PROTEASE"/>
    <property type="match status" value="1"/>
</dbReference>
<dbReference type="GeneID" id="65883388"/>
<feature type="transmembrane region" description="Helical" evidence="5">
    <location>
        <begin position="99"/>
        <end position="120"/>
    </location>
</feature>
<evidence type="ECO:0000256" key="1">
    <source>
        <dbReference type="ARBA" id="ARBA00004127"/>
    </source>
</evidence>
<evidence type="ECO:0000259" key="6">
    <source>
        <dbReference type="Pfam" id="PF02163"/>
    </source>
</evidence>
<keyword evidence="3 5" id="KW-1133">Transmembrane helix</keyword>
<evidence type="ECO:0000313" key="7">
    <source>
        <dbReference type="EMBL" id="CAB3288164.1"/>
    </source>
</evidence>
<name>A0A8D6SV92_9EURY</name>
<gene>
    <name evidence="7" type="ORF">MLAUSG7_0578</name>
</gene>
<dbReference type="InterPro" id="IPR036034">
    <property type="entry name" value="PDZ_sf"/>
</dbReference>